<keyword evidence="1" id="KW-1133">Transmembrane helix</keyword>
<reference evidence="2 3" key="1">
    <citation type="submission" date="2016-10" db="EMBL/GenBank/DDBJ databases">
        <authorList>
            <person name="de Groot N.N."/>
        </authorList>
    </citation>
    <scope>NUCLEOTIDE SEQUENCE [LARGE SCALE GENOMIC DNA]</scope>
    <source>
        <strain evidence="2 3">DSM 21799</strain>
    </source>
</reference>
<feature type="transmembrane region" description="Helical" evidence="1">
    <location>
        <begin position="6"/>
        <end position="30"/>
    </location>
</feature>
<proteinExistence type="predicted"/>
<feature type="transmembrane region" description="Helical" evidence="1">
    <location>
        <begin position="73"/>
        <end position="92"/>
    </location>
</feature>
<keyword evidence="1" id="KW-0812">Transmembrane</keyword>
<gene>
    <name evidence="2" type="ORF">SAMN04489806_1527</name>
</gene>
<protein>
    <submittedName>
        <fullName evidence="2">Uncharacterized protein</fullName>
    </submittedName>
</protein>
<accession>A0A1H4LFH8</accession>
<evidence type="ECO:0000313" key="3">
    <source>
        <dbReference type="Proteomes" id="UP000199183"/>
    </source>
</evidence>
<organism evidence="2 3">
    <name type="scientific">Paramicrobacterium humi</name>
    <dbReference type="NCBI Taxonomy" id="640635"/>
    <lineage>
        <taxon>Bacteria</taxon>
        <taxon>Bacillati</taxon>
        <taxon>Actinomycetota</taxon>
        <taxon>Actinomycetes</taxon>
        <taxon>Micrococcales</taxon>
        <taxon>Microbacteriaceae</taxon>
        <taxon>Paramicrobacterium</taxon>
    </lineage>
</organism>
<evidence type="ECO:0000313" key="2">
    <source>
        <dbReference type="EMBL" id="SEB69477.1"/>
    </source>
</evidence>
<dbReference type="AlphaFoldDB" id="A0A1H4LFH8"/>
<dbReference type="STRING" id="640635.SAMN04489806_1527"/>
<name>A0A1H4LFH8_9MICO</name>
<dbReference type="Proteomes" id="UP000199183">
    <property type="component" value="Unassembled WGS sequence"/>
</dbReference>
<keyword evidence="3" id="KW-1185">Reference proteome</keyword>
<feature type="transmembrane region" description="Helical" evidence="1">
    <location>
        <begin position="42"/>
        <end position="67"/>
    </location>
</feature>
<dbReference type="EMBL" id="FNRY01000001">
    <property type="protein sequence ID" value="SEB69477.1"/>
    <property type="molecule type" value="Genomic_DNA"/>
</dbReference>
<keyword evidence="1" id="KW-0472">Membrane</keyword>
<sequence length="95" mass="10428">MIIWLVLPLFNVLVPFYLAAMHFAALFSFGPPPSAEEIRAQGWLLSAVRLCTFSATVLVVGIAAFLNARKHSINLYVAAVLSVAVSGFWLCFSRQ</sequence>
<evidence type="ECO:0000256" key="1">
    <source>
        <dbReference type="SAM" id="Phobius"/>
    </source>
</evidence>